<dbReference type="Proteomes" id="UP001595681">
    <property type="component" value="Unassembled WGS sequence"/>
</dbReference>
<evidence type="ECO:0000256" key="1">
    <source>
        <dbReference type="SAM" id="Phobius"/>
    </source>
</evidence>
<comment type="caution">
    <text evidence="2">The sequence shown here is derived from an EMBL/GenBank/DDBJ whole genome shotgun (WGS) entry which is preliminary data.</text>
</comment>
<keyword evidence="1" id="KW-0812">Transmembrane</keyword>
<dbReference type="EMBL" id="JBHRVU010000004">
    <property type="protein sequence ID" value="MFC3442572.1"/>
    <property type="molecule type" value="Genomic_DNA"/>
</dbReference>
<keyword evidence="1" id="KW-0472">Membrane</keyword>
<feature type="transmembrane region" description="Helical" evidence="1">
    <location>
        <begin position="30"/>
        <end position="54"/>
    </location>
</feature>
<accession>A0ABV7NJC6</accession>
<gene>
    <name evidence="2" type="ORF">ACFOKF_15460</name>
</gene>
<evidence type="ECO:0000313" key="2">
    <source>
        <dbReference type="EMBL" id="MFC3442572.1"/>
    </source>
</evidence>
<organism evidence="2 3">
    <name type="scientific">Sphingobium rhizovicinum</name>
    <dbReference type="NCBI Taxonomy" id="432308"/>
    <lineage>
        <taxon>Bacteria</taxon>
        <taxon>Pseudomonadati</taxon>
        <taxon>Pseudomonadota</taxon>
        <taxon>Alphaproteobacteria</taxon>
        <taxon>Sphingomonadales</taxon>
        <taxon>Sphingomonadaceae</taxon>
        <taxon>Sphingobium</taxon>
    </lineage>
</organism>
<proteinExistence type="predicted"/>
<keyword evidence="1" id="KW-1133">Transmembrane helix</keyword>
<reference evidence="3" key="1">
    <citation type="journal article" date="2019" name="Int. J. Syst. Evol. Microbiol.">
        <title>The Global Catalogue of Microorganisms (GCM) 10K type strain sequencing project: providing services to taxonomists for standard genome sequencing and annotation.</title>
        <authorList>
            <consortium name="The Broad Institute Genomics Platform"/>
            <consortium name="The Broad Institute Genome Sequencing Center for Infectious Disease"/>
            <person name="Wu L."/>
            <person name="Ma J."/>
        </authorList>
    </citation>
    <scope>NUCLEOTIDE SEQUENCE [LARGE SCALE GENOMIC DNA]</scope>
    <source>
        <strain evidence="3">CCM 7491</strain>
    </source>
</reference>
<sequence length="55" mass="5764">MKRVLARARHALLTDPVTGLPLTATERASLAFGTLFATGIVMVMLILSLGLGAVQ</sequence>
<evidence type="ECO:0000313" key="3">
    <source>
        <dbReference type="Proteomes" id="UP001595681"/>
    </source>
</evidence>
<dbReference type="RefSeq" id="WP_380796761.1">
    <property type="nucleotide sequence ID" value="NZ_JBHRVU010000004.1"/>
</dbReference>
<protein>
    <submittedName>
        <fullName evidence="2">Uncharacterized protein</fullName>
    </submittedName>
</protein>
<name>A0ABV7NJC6_9SPHN</name>
<keyword evidence="3" id="KW-1185">Reference proteome</keyword>